<dbReference type="InterPro" id="IPR036188">
    <property type="entry name" value="FAD/NAD-bd_sf"/>
</dbReference>
<dbReference type="EMBL" id="QQAV01000013">
    <property type="protein sequence ID" value="RDI19086.1"/>
    <property type="molecule type" value="Genomic_DNA"/>
</dbReference>
<dbReference type="SUPFAM" id="SSF51905">
    <property type="entry name" value="FAD/NAD(P)-binding domain"/>
    <property type="match status" value="2"/>
</dbReference>
<dbReference type="Pfam" id="PF13454">
    <property type="entry name" value="NAD_binding_9"/>
    <property type="match status" value="1"/>
</dbReference>
<dbReference type="OrthoDB" id="8671611at2"/>
<sequence>MPPDSLEALSARVQRDLSYLAYPAKPWVLDFDAARLRDMGVDAAPEAVLHCAIVGGGQFGLTIAHGLRRECVDRVRVFEKNPRGLEGPWMTFGRMKMLRTPKDPTGHDLGNASLTFRAWYEAQHGAEGWEQLFRINRPDWQAYLGWYREVTGIDMVNEVEVTAVEPWPSAADCQLFRLTVRGKDRTDTVWARTVVFSGGAEASGGHVVPEFISEHLPQNLYAHTSDWPIDFRRFEGKRVGLLGSGAAAFDAAIAALEAGAREAVLCFRRPALPRTNPRRWMEFAGFLAHYPELPDDQRWAYMQELYRIGQPPPVPTFDRAVSLPGFVMKASTPWLAVREDAGQVLVDTQQGQERFDFVFAATGAFVDLAQRPEFAGLLPYAALWADRHVPAASKAEPRLGRFPYLGRFGEFTEKTPGCAPWLDHLFTTTRGATLSLGPSAASNSNIKYTAPRVISGVTRALFLDDAPEHGRRFATANHDELAPDKLQAMMDHAA</sequence>
<comment type="caution">
    <text evidence="2">The sequence shown here is derived from an EMBL/GenBank/DDBJ whole genome shotgun (WGS) entry which is preliminary data.</text>
</comment>
<feature type="domain" description="FAD-dependent urate hydroxylase HpyO/Asp monooxygenase CreE-like FAD/NAD(P)-binding" evidence="1">
    <location>
        <begin position="52"/>
        <end position="163"/>
    </location>
</feature>
<proteinExistence type="predicted"/>
<evidence type="ECO:0000313" key="2">
    <source>
        <dbReference type="EMBL" id="RDI19086.1"/>
    </source>
</evidence>
<reference evidence="2 3" key="1">
    <citation type="submission" date="2018-07" db="EMBL/GenBank/DDBJ databases">
        <title>Genomic Encyclopedia of Type Strains, Phase IV (KMG-IV): sequencing the most valuable type-strain genomes for metagenomic binning, comparative biology and taxonomic classification.</title>
        <authorList>
            <person name="Goeker M."/>
        </authorList>
    </citation>
    <scope>NUCLEOTIDE SEQUENCE [LARGE SCALE GENOMIC DNA]</scope>
    <source>
        <strain evidence="2 3">DSM 21352</strain>
    </source>
</reference>
<dbReference type="InterPro" id="IPR038732">
    <property type="entry name" value="HpyO/CreE_NAD-binding"/>
</dbReference>
<name>A0A370F5S2_9BURK</name>
<dbReference type="Gene3D" id="3.50.50.60">
    <property type="entry name" value="FAD/NAD(P)-binding domain"/>
    <property type="match status" value="1"/>
</dbReference>
<dbReference type="Proteomes" id="UP000255265">
    <property type="component" value="Unassembled WGS sequence"/>
</dbReference>
<dbReference type="RefSeq" id="WP_114804537.1">
    <property type="nucleotide sequence ID" value="NZ_QQAV01000013.1"/>
</dbReference>
<evidence type="ECO:0000313" key="3">
    <source>
        <dbReference type="Proteomes" id="UP000255265"/>
    </source>
</evidence>
<evidence type="ECO:0000259" key="1">
    <source>
        <dbReference type="Pfam" id="PF13454"/>
    </source>
</evidence>
<accession>A0A370F5S2</accession>
<protein>
    <submittedName>
        <fullName evidence="2">Cation diffusion facilitator CzcD-associated flavoprotein CzcO</fullName>
    </submittedName>
</protein>
<dbReference type="AlphaFoldDB" id="A0A370F5S2"/>
<keyword evidence="3" id="KW-1185">Reference proteome</keyword>
<organism evidence="2 3">
    <name type="scientific">Pseudacidovorax intermedius</name>
    <dbReference type="NCBI Taxonomy" id="433924"/>
    <lineage>
        <taxon>Bacteria</taxon>
        <taxon>Pseudomonadati</taxon>
        <taxon>Pseudomonadota</taxon>
        <taxon>Betaproteobacteria</taxon>
        <taxon>Burkholderiales</taxon>
        <taxon>Comamonadaceae</taxon>
        <taxon>Pseudacidovorax</taxon>
    </lineage>
</organism>
<gene>
    <name evidence="2" type="ORF">DFR41_11368</name>
</gene>